<evidence type="ECO:0000313" key="2">
    <source>
        <dbReference type="Proteomes" id="UP001595748"/>
    </source>
</evidence>
<reference evidence="2" key="1">
    <citation type="journal article" date="2019" name="Int. J. Syst. Evol. Microbiol.">
        <title>The Global Catalogue of Microorganisms (GCM) 10K type strain sequencing project: providing services to taxonomists for standard genome sequencing and annotation.</title>
        <authorList>
            <consortium name="The Broad Institute Genomics Platform"/>
            <consortium name="The Broad Institute Genome Sequencing Center for Infectious Disease"/>
            <person name="Wu L."/>
            <person name="Ma J."/>
        </authorList>
    </citation>
    <scope>NUCLEOTIDE SEQUENCE [LARGE SCALE GENOMIC DNA]</scope>
    <source>
        <strain evidence="2">CCTCC AB 2013263</strain>
    </source>
</reference>
<accession>A0ABV8A6A4</accession>
<organism evidence="1 2">
    <name type="scientific">Deinococcus antarcticus</name>
    <dbReference type="NCBI Taxonomy" id="1298767"/>
    <lineage>
        <taxon>Bacteria</taxon>
        <taxon>Thermotogati</taxon>
        <taxon>Deinococcota</taxon>
        <taxon>Deinococci</taxon>
        <taxon>Deinococcales</taxon>
        <taxon>Deinococcaceae</taxon>
        <taxon>Deinococcus</taxon>
    </lineage>
</organism>
<comment type="caution">
    <text evidence="1">The sequence shown here is derived from an EMBL/GenBank/DDBJ whole genome shotgun (WGS) entry which is preliminary data.</text>
</comment>
<gene>
    <name evidence="1" type="ORF">ACFOPQ_10580</name>
</gene>
<proteinExistence type="predicted"/>
<keyword evidence="2" id="KW-1185">Reference proteome</keyword>
<protein>
    <submittedName>
        <fullName evidence="1">Uncharacterized protein</fullName>
    </submittedName>
</protein>
<dbReference type="RefSeq" id="WP_380077872.1">
    <property type="nucleotide sequence ID" value="NZ_JBHRZF010000133.1"/>
</dbReference>
<dbReference type="Proteomes" id="UP001595748">
    <property type="component" value="Unassembled WGS sequence"/>
</dbReference>
<name>A0ABV8A6A4_9DEIO</name>
<evidence type="ECO:0000313" key="1">
    <source>
        <dbReference type="EMBL" id="MFC3861204.1"/>
    </source>
</evidence>
<dbReference type="EMBL" id="JBHRZF010000133">
    <property type="protein sequence ID" value="MFC3861204.1"/>
    <property type="molecule type" value="Genomic_DNA"/>
</dbReference>
<sequence>MAAARQVGLSGDYLLVTSGGVMRHPSPILRNAMLERVQASHGSVTWQASAHEPVTGAVLLALEQSSVQVTSEVFRHLSDTCPPPSFFET</sequence>